<dbReference type="SFLD" id="SFLDG01063">
    <property type="entry name" value="activating_enzymes__group_1"/>
    <property type="match status" value="1"/>
</dbReference>
<dbReference type="InterPro" id="IPR013785">
    <property type="entry name" value="Aldolase_TIM"/>
</dbReference>
<keyword evidence="3" id="KW-0949">S-adenosyl-L-methionine</keyword>
<sequence>MYYGAIKTTDIANGIGVRVTLFVSGCTHHCKGCFQKETWDFKYGTPYTKATQQQILNALNHDYIKGLTLLGGEPFEPENQRELVKLLRHVKEHLPQKDIWCYTGYTYETDLVEDSRARCEVTDEMLSMIDVLVDGEFHENEKNISLRFRGSENQRLIDLPKTKQQNKIILLEI</sequence>
<reference evidence="8 9" key="1">
    <citation type="journal article" date="2014" name="Genome Announc.">
        <title>Draft genome sequences of the altered schaedler flora, a defined bacterial community from gnotobiotic mice.</title>
        <authorList>
            <person name="Wannemuehler M.J."/>
            <person name="Overstreet A.M."/>
            <person name="Ward D.V."/>
            <person name="Phillips G.J."/>
        </authorList>
    </citation>
    <scope>NUCLEOTIDE SEQUENCE [LARGE SCALE GENOMIC DNA]</scope>
    <source>
        <strain evidence="8 9">ASF492</strain>
    </source>
</reference>
<organism evidence="8 9">
    <name type="scientific">Eubacterium plexicaudatum ASF492</name>
    <dbReference type="NCBI Taxonomy" id="1235802"/>
    <lineage>
        <taxon>Bacteria</taxon>
        <taxon>Bacillati</taxon>
        <taxon>Bacillota</taxon>
        <taxon>Clostridia</taxon>
        <taxon>Eubacteriales</taxon>
        <taxon>Eubacteriaceae</taxon>
        <taxon>Eubacterium</taxon>
    </lineage>
</organism>
<keyword evidence="7" id="KW-0560">Oxidoreductase</keyword>
<evidence type="ECO:0000256" key="3">
    <source>
        <dbReference type="ARBA" id="ARBA00022691"/>
    </source>
</evidence>
<dbReference type="AlphaFoldDB" id="N1ZXW5"/>
<dbReference type="Proteomes" id="UP000012589">
    <property type="component" value="Unassembled WGS sequence"/>
</dbReference>
<keyword evidence="5" id="KW-0408">Iron</keyword>
<dbReference type="SFLD" id="SFLDF00299">
    <property type="entry name" value="anaerobic_ribonucleoside-triph"/>
    <property type="match status" value="1"/>
</dbReference>
<comment type="cofactor">
    <cofactor evidence="1">
        <name>[4Fe-4S] cluster</name>
        <dbReference type="ChEBI" id="CHEBI:49883"/>
    </cofactor>
</comment>
<keyword evidence="6" id="KW-0411">Iron-sulfur</keyword>
<accession>N1ZXW5</accession>
<keyword evidence="4" id="KW-0479">Metal-binding</keyword>
<comment type="function">
    <text evidence="7">Activation of anaerobic ribonucleoside-triphosphate reductase under anaerobic conditions by generation of an organic free radical, using S-adenosylmethionine and reduced flavodoxin as cosubstrates to produce 5'-deoxy-adenosine.</text>
</comment>
<dbReference type="Pfam" id="PF13353">
    <property type="entry name" value="Fer4_12"/>
    <property type="match status" value="1"/>
</dbReference>
<keyword evidence="2" id="KW-0004">4Fe-4S</keyword>
<keyword evidence="9" id="KW-1185">Reference proteome</keyword>
<protein>
    <recommendedName>
        <fullName evidence="7">Anaerobic ribonucleoside-triphosphate reductase-activating protein</fullName>
        <ecNumber evidence="7">1.97.1.-</ecNumber>
    </recommendedName>
</protein>
<dbReference type="HOGENOM" id="CLU_089926_2_1_9"/>
<dbReference type="eggNOG" id="COG0602">
    <property type="taxonomic scope" value="Bacteria"/>
</dbReference>
<dbReference type="EC" id="1.97.1.-" evidence="7"/>
<dbReference type="SFLD" id="SFLDG01066">
    <property type="entry name" value="organic_radical-activating_enz"/>
    <property type="match status" value="1"/>
</dbReference>
<dbReference type="NCBIfam" id="TIGR02491">
    <property type="entry name" value="NrdG"/>
    <property type="match status" value="1"/>
</dbReference>
<evidence type="ECO:0000256" key="2">
    <source>
        <dbReference type="ARBA" id="ARBA00022485"/>
    </source>
</evidence>
<dbReference type="InterPro" id="IPR012837">
    <property type="entry name" value="NrdG"/>
</dbReference>
<dbReference type="GO" id="GO:0051539">
    <property type="term" value="F:4 iron, 4 sulfur cluster binding"/>
    <property type="evidence" value="ECO:0007669"/>
    <property type="project" value="UniProtKB-KW"/>
</dbReference>
<dbReference type="InterPro" id="IPR034457">
    <property type="entry name" value="Organic_radical-activating"/>
</dbReference>
<dbReference type="Gene3D" id="3.20.20.70">
    <property type="entry name" value="Aldolase class I"/>
    <property type="match status" value="1"/>
</dbReference>
<gene>
    <name evidence="8" type="ORF">C823_04858</name>
</gene>
<name>N1ZXW5_9FIRM</name>
<comment type="similarity">
    <text evidence="7">Belongs to the organic radical-activating enzymes family.</text>
</comment>
<dbReference type="OrthoDB" id="9782387at2"/>
<dbReference type="SUPFAM" id="SSF102114">
    <property type="entry name" value="Radical SAM enzymes"/>
    <property type="match status" value="1"/>
</dbReference>
<dbReference type="EMBL" id="AQFT01000140">
    <property type="protein sequence ID" value="EMZ20741.1"/>
    <property type="molecule type" value="Genomic_DNA"/>
</dbReference>
<dbReference type="SFLD" id="SFLDS00029">
    <property type="entry name" value="Radical_SAM"/>
    <property type="match status" value="1"/>
</dbReference>
<evidence type="ECO:0000313" key="8">
    <source>
        <dbReference type="EMBL" id="EMZ20741.1"/>
    </source>
</evidence>
<dbReference type="PANTHER" id="PTHR30352">
    <property type="entry name" value="PYRUVATE FORMATE-LYASE-ACTIVATING ENZYME"/>
    <property type="match status" value="1"/>
</dbReference>
<proteinExistence type="inferred from homology"/>
<dbReference type="PANTHER" id="PTHR30352:SF2">
    <property type="entry name" value="ANAEROBIC RIBONUCLEOSIDE-TRIPHOSPHATE REDUCTASE-ACTIVATING PROTEIN"/>
    <property type="match status" value="1"/>
</dbReference>
<evidence type="ECO:0000256" key="7">
    <source>
        <dbReference type="PIRNR" id="PIRNR000368"/>
    </source>
</evidence>
<dbReference type="STRING" id="1235802.C823_04858"/>
<comment type="caution">
    <text evidence="8">The sequence shown here is derived from an EMBL/GenBank/DDBJ whole genome shotgun (WGS) entry which is preliminary data.</text>
</comment>
<evidence type="ECO:0000313" key="9">
    <source>
        <dbReference type="Proteomes" id="UP000012589"/>
    </source>
</evidence>
<dbReference type="InterPro" id="IPR007197">
    <property type="entry name" value="rSAM"/>
</dbReference>
<dbReference type="PIRSF" id="PIRSF000368">
    <property type="entry name" value="NrdG"/>
    <property type="match status" value="1"/>
</dbReference>
<dbReference type="PATRIC" id="fig|1235802.3.peg.5118"/>
<dbReference type="GO" id="GO:0046872">
    <property type="term" value="F:metal ion binding"/>
    <property type="evidence" value="ECO:0007669"/>
    <property type="project" value="UniProtKB-KW"/>
</dbReference>
<dbReference type="InterPro" id="IPR058240">
    <property type="entry name" value="rSAM_sf"/>
</dbReference>
<evidence type="ECO:0000256" key="6">
    <source>
        <dbReference type="ARBA" id="ARBA00023014"/>
    </source>
</evidence>
<dbReference type="GO" id="GO:0043365">
    <property type="term" value="F:[formate-C-acetyltransferase]-activating enzyme activity"/>
    <property type="evidence" value="ECO:0007669"/>
    <property type="project" value="InterPro"/>
</dbReference>
<dbReference type="GO" id="GO:0004748">
    <property type="term" value="F:ribonucleoside-diphosphate reductase activity, thioredoxin disulfide as acceptor"/>
    <property type="evidence" value="ECO:0007669"/>
    <property type="project" value="TreeGrafter"/>
</dbReference>
<evidence type="ECO:0000256" key="5">
    <source>
        <dbReference type="ARBA" id="ARBA00023004"/>
    </source>
</evidence>
<dbReference type="CDD" id="cd01335">
    <property type="entry name" value="Radical_SAM"/>
    <property type="match status" value="1"/>
</dbReference>
<evidence type="ECO:0000256" key="1">
    <source>
        <dbReference type="ARBA" id="ARBA00001966"/>
    </source>
</evidence>
<evidence type="ECO:0000256" key="4">
    <source>
        <dbReference type="ARBA" id="ARBA00022723"/>
    </source>
</evidence>